<name>A0A4S4LWY7_9AGAM</name>
<evidence type="ECO:0000313" key="5">
    <source>
        <dbReference type="Proteomes" id="UP000310158"/>
    </source>
</evidence>
<keyword evidence="5" id="KW-1185">Reference proteome</keyword>
<feature type="transmembrane region" description="Helical" evidence="2">
    <location>
        <begin position="281"/>
        <end position="301"/>
    </location>
</feature>
<gene>
    <name evidence="4" type="ORF">EW146_g3650</name>
</gene>
<organism evidence="4 5">
    <name type="scientific">Bondarzewia mesenterica</name>
    <dbReference type="NCBI Taxonomy" id="1095465"/>
    <lineage>
        <taxon>Eukaryota</taxon>
        <taxon>Fungi</taxon>
        <taxon>Dikarya</taxon>
        <taxon>Basidiomycota</taxon>
        <taxon>Agaricomycotina</taxon>
        <taxon>Agaricomycetes</taxon>
        <taxon>Russulales</taxon>
        <taxon>Bondarzewiaceae</taxon>
        <taxon>Bondarzewia</taxon>
    </lineage>
</organism>
<dbReference type="EMBL" id="SGPL01000126">
    <property type="protein sequence ID" value="THH17089.1"/>
    <property type="molecule type" value="Genomic_DNA"/>
</dbReference>
<dbReference type="GO" id="GO:0005811">
    <property type="term" value="C:lipid droplet"/>
    <property type="evidence" value="ECO:0007669"/>
    <property type="project" value="TreeGrafter"/>
</dbReference>
<dbReference type="OrthoDB" id="10268090at2759"/>
<evidence type="ECO:0000256" key="1">
    <source>
        <dbReference type="ARBA" id="ARBA00038048"/>
    </source>
</evidence>
<reference evidence="4 5" key="1">
    <citation type="submission" date="2019-02" db="EMBL/GenBank/DDBJ databases">
        <title>Genome sequencing of the rare red list fungi Bondarzewia mesenterica.</title>
        <authorList>
            <person name="Buettner E."/>
            <person name="Kellner H."/>
        </authorList>
    </citation>
    <scope>NUCLEOTIDE SEQUENCE [LARGE SCALE GENOMIC DNA]</scope>
    <source>
        <strain evidence="4 5">DSM 108281</strain>
    </source>
</reference>
<dbReference type="PANTHER" id="PTHR12286">
    <property type="entry name" value="SACCHAROPINE DEHYDROGENASE-LIKE OXIDOREDUCTASE"/>
    <property type="match status" value="1"/>
</dbReference>
<comment type="similarity">
    <text evidence="1">Belongs to the saccharopine dehydrogenase family.</text>
</comment>
<keyword evidence="2" id="KW-0812">Transmembrane</keyword>
<feature type="domain" description="Saccharopine dehydrogenase NADP binding" evidence="3">
    <location>
        <begin position="4"/>
        <end position="127"/>
    </location>
</feature>
<dbReference type="InterPro" id="IPR051276">
    <property type="entry name" value="Saccharopine_DH-like_oxidrdct"/>
</dbReference>
<evidence type="ECO:0000313" key="4">
    <source>
        <dbReference type="EMBL" id="THH17089.1"/>
    </source>
</evidence>
<dbReference type="Proteomes" id="UP000310158">
    <property type="component" value="Unassembled WGS sequence"/>
</dbReference>
<dbReference type="Pfam" id="PF03435">
    <property type="entry name" value="Sacchrp_dh_NADP"/>
    <property type="match status" value="1"/>
</dbReference>
<dbReference type="AlphaFoldDB" id="A0A4S4LWY7"/>
<keyword evidence="2" id="KW-1133">Transmembrane helix</keyword>
<evidence type="ECO:0000256" key="2">
    <source>
        <dbReference type="SAM" id="Phobius"/>
    </source>
</evidence>
<dbReference type="InterPro" id="IPR036291">
    <property type="entry name" value="NAD(P)-bd_dom_sf"/>
</dbReference>
<dbReference type="InterPro" id="IPR005097">
    <property type="entry name" value="Sacchrp_dh_NADP-bd"/>
</dbReference>
<proteinExistence type="inferred from homology"/>
<protein>
    <recommendedName>
        <fullName evidence="3">Saccharopine dehydrogenase NADP binding domain-containing protein</fullName>
    </recommendedName>
</protein>
<evidence type="ECO:0000259" key="3">
    <source>
        <dbReference type="Pfam" id="PF03435"/>
    </source>
</evidence>
<dbReference type="GO" id="GO:0005886">
    <property type="term" value="C:plasma membrane"/>
    <property type="evidence" value="ECO:0007669"/>
    <property type="project" value="TreeGrafter"/>
</dbReference>
<dbReference type="GO" id="GO:0009247">
    <property type="term" value="P:glycolipid biosynthetic process"/>
    <property type="evidence" value="ECO:0007669"/>
    <property type="project" value="TreeGrafter"/>
</dbReference>
<dbReference type="GO" id="GO:0005739">
    <property type="term" value="C:mitochondrion"/>
    <property type="evidence" value="ECO:0007669"/>
    <property type="project" value="TreeGrafter"/>
</dbReference>
<dbReference type="PANTHER" id="PTHR12286:SF5">
    <property type="entry name" value="SACCHAROPINE DEHYDROGENASE-LIKE OXIDOREDUCTASE"/>
    <property type="match status" value="1"/>
</dbReference>
<dbReference type="SUPFAM" id="SSF51735">
    <property type="entry name" value="NAD(P)-binding Rossmann-fold domains"/>
    <property type="match status" value="1"/>
</dbReference>
<accession>A0A4S4LWY7</accession>
<dbReference type="Gene3D" id="3.40.50.720">
    <property type="entry name" value="NAD(P)-binding Rossmann-like Domain"/>
    <property type="match status" value="1"/>
</dbReference>
<comment type="caution">
    <text evidence="4">The sequence shown here is derived from an EMBL/GenBank/DDBJ whole genome shotgun (WGS) entry which is preliminary data.</text>
</comment>
<keyword evidence="2" id="KW-0472">Membrane</keyword>
<sequence>MADILILGATGYTGRLITRYLTQHPQRSSFTLAVAGRSQDKLDALGLDESVGVYVVNVKDWNAVDDLVKQFKVVVNTVGPYWHTGTPVVRACANHGVHYVDLSGETVWIYEVIFRFEYLASKTGAIIIPSCGFDSIPSDAAVFLANKTLKTVVGPDTEIEDSVMGVKMKGGVAGGTLATMMTMIEEVPKNRLALAHRQYSLSPVLGHSAPHRHLLYKLPYSFPPVYGGIFVLAPGNRAVVQRTWGLQQYQFLTAAKTAVPNKMLTYGPRFKYTEFMVQPNAFLAVLSSLAIAIGMFCLAVIQPLRWLVKRLMTQPGEGPSDELRSKPLDDFVTSAHPLSNRSLKDGFMECTNITTSVVAQGSQPTKVRTVIRGKGDPGLLLTASMLGECALALLLDRERLPALAHHGGILTPMSALGDVLIERLRDTGDFEFESEIMVEDEEGKKTR</sequence>